<organism evidence="2 3">
    <name type="scientific">Aeromicrobium terrae</name>
    <dbReference type="NCBI Taxonomy" id="2498846"/>
    <lineage>
        <taxon>Bacteria</taxon>
        <taxon>Bacillati</taxon>
        <taxon>Actinomycetota</taxon>
        <taxon>Actinomycetes</taxon>
        <taxon>Propionibacteriales</taxon>
        <taxon>Nocardioidaceae</taxon>
        <taxon>Aeromicrobium</taxon>
    </lineage>
</organism>
<sequence>MSATKTTDSPSLIRVQRRVFAIGFFTVTIHGVLGLIGVAHVLVGQDRHSDAVALVFMSGVAAVLVYLGVRAILAKPFWSPAWIALALTPTAAAFIWVV</sequence>
<protein>
    <submittedName>
        <fullName evidence="2">Uncharacterized protein</fullName>
    </submittedName>
</protein>
<keyword evidence="1" id="KW-0812">Transmembrane</keyword>
<feature type="transmembrane region" description="Helical" evidence="1">
    <location>
        <begin position="20"/>
        <end position="44"/>
    </location>
</feature>
<dbReference type="OrthoDB" id="3748372at2"/>
<accession>A0A5C8NE51</accession>
<dbReference type="EMBL" id="VDUX01000010">
    <property type="protein sequence ID" value="TXL56575.1"/>
    <property type="molecule type" value="Genomic_DNA"/>
</dbReference>
<name>A0A5C8NE51_9ACTN</name>
<dbReference type="Proteomes" id="UP000321571">
    <property type="component" value="Unassembled WGS sequence"/>
</dbReference>
<feature type="transmembrane region" description="Helical" evidence="1">
    <location>
        <begin position="79"/>
        <end position="97"/>
    </location>
</feature>
<reference evidence="2 3" key="1">
    <citation type="submission" date="2019-06" db="EMBL/GenBank/DDBJ databases">
        <title>Aeromicrobium sp. nov., isolated from a maize field.</title>
        <authorList>
            <person name="Lin S.-Y."/>
            <person name="Tsai C.-F."/>
            <person name="Young C.-C."/>
        </authorList>
    </citation>
    <scope>NUCLEOTIDE SEQUENCE [LARGE SCALE GENOMIC DNA]</scope>
    <source>
        <strain evidence="2 3">CC-CFT486</strain>
    </source>
</reference>
<evidence type="ECO:0000313" key="2">
    <source>
        <dbReference type="EMBL" id="TXL56575.1"/>
    </source>
</evidence>
<keyword evidence="1" id="KW-1133">Transmembrane helix</keyword>
<feature type="transmembrane region" description="Helical" evidence="1">
    <location>
        <begin position="51"/>
        <end position="73"/>
    </location>
</feature>
<dbReference type="AlphaFoldDB" id="A0A5C8NE51"/>
<keyword evidence="1" id="KW-0472">Membrane</keyword>
<evidence type="ECO:0000256" key="1">
    <source>
        <dbReference type="SAM" id="Phobius"/>
    </source>
</evidence>
<proteinExistence type="predicted"/>
<comment type="caution">
    <text evidence="2">The sequence shown here is derived from an EMBL/GenBank/DDBJ whole genome shotgun (WGS) entry which is preliminary data.</text>
</comment>
<evidence type="ECO:0000313" key="3">
    <source>
        <dbReference type="Proteomes" id="UP000321571"/>
    </source>
</evidence>
<gene>
    <name evidence="2" type="ORF">FHP06_15660</name>
</gene>
<dbReference type="RefSeq" id="WP_147687817.1">
    <property type="nucleotide sequence ID" value="NZ_VDUX01000010.1"/>
</dbReference>
<keyword evidence="3" id="KW-1185">Reference proteome</keyword>